<sequence length="304" mass="34114">MMPSSPQVSQVIAVLEKERSRAFGVYYEPEANKFETWIQLRDTESNSIRHYAVKKRACRYIQRIYNCSKELFTLCALAITWTALGGVRTEDDVLDIIKWWEKVEHPLCLGKVLSDKLSRLHGFDPGRSPKRARYSEPFPADKSLPFNVDPEITPRPNGTTATGLIDPRKAEPGISAFGDVSNIQEIQSDQRPPDRDHTEHITNPATIPHNAPDTATLTARGKGFKVEMETKDLFNFLLSYDGGCKSVEMVCPFGGLPLPSTAIIFKSSEERDIKMEFSHRLCHEILKNVKASVAEDQGLAHASL</sequence>
<feature type="compositionally biased region" description="Basic and acidic residues" evidence="1">
    <location>
        <begin position="191"/>
        <end position="200"/>
    </location>
</feature>
<dbReference type="EMBL" id="CAJVRM010000077">
    <property type="protein sequence ID" value="CAG8973652.1"/>
    <property type="molecule type" value="Genomic_DNA"/>
</dbReference>
<evidence type="ECO:0000256" key="1">
    <source>
        <dbReference type="SAM" id="MobiDB-lite"/>
    </source>
</evidence>
<gene>
    <name evidence="2" type="ORF">HYALB_00002218</name>
</gene>
<name>A0A9N9Q3R2_9HELO</name>
<dbReference type="AlphaFoldDB" id="A0A9N9Q3R2"/>
<keyword evidence="3" id="KW-1185">Reference proteome</keyword>
<evidence type="ECO:0000313" key="3">
    <source>
        <dbReference type="Proteomes" id="UP000701801"/>
    </source>
</evidence>
<accession>A0A9N9Q3R2</accession>
<dbReference type="Proteomes" id="UP000701801">
    <property type="component" value="Unassembled WGS sequence"/>
</dbReference>
<evidence type="ECO:0000313" key="2">
    <source>
        <dbReference type="EMBL" id="CAG8973652.1"/>
    </source>
</evidence>
<feature type="region of interest" description="Disordered" evidence="1">
    <location>
        <begin position="145"/>
        <end position="167"/>
    </location>
</feature>
<comment type="caution">
    <text evidence="2">The sequence shown here is derived from an EMBL/GenBank/DDBJ whole genome shotgun (WGS) entry which is preliminary data.</text>
</comment>
<proteinExistence type="predicted"/>
<reference evidence="2" key="1">
    <citation type="submission" date="2021-07" db="EMBL/GenBank/DDBJ databases">
        <authorList>
            <person name="Durling M."/>
        </authorList>
    </citation>
    <scope>NUCLEOTIDE SEQUENCE</scope>
</reference>
<organism evidence="2 3">
    <name type="scientific">Hymenoscyphus albidus</name>
    <dbReference type="NCBI Taxonomy" id="595503"/>
    <lineage>
        <taxon>Eukaryota</taxon>
        <taxon>Fungi</taxon>
        <taxon>Dikarya</taxon>
        <taxon>Ascomycota</taxon>
        <taxon>Pezizomycotina</taxon>
        <taxon>Leotiomycetes</taxon>
        <taxon>Helotiales</taxon>
        <taxon>Helotiaceae</taxon>
        <taxon>Hymenoscyphus</taxon>
    </lineage>
</organism>
<feature type="region of interest" description="Disordered" evidence="1">
    <location>
        <begin position="188"/>
        <end position="211"/>
    </location>
</feature>
<protein>
    <submittedName>
        <fullName evidence="2">Uncharacterized protein</fullName>
    </submittedName>
</protein>
<dbReference type="OrthoDB" id="4773048at2759"/>